<proteinExistence type="predicted"/>
<dbReference type="AlphaFoldDB" id="A0A812KLM2"/>
<keyword evidence="2" id="KW-1185">Reference proteome</keyword>
<sequence>MLSTAQVDCIVTAHEDVGLAASTKLSVRVGMINYGSMAGRVSTLCLSFAEFVESSFESDSMPAQVQIPWFYCLVWSTFQYSSPPWPSTMPSLSLFLGSIAAGSVSECCTLHVGLPFGQACAPKPTWLDIDESTGAVSGVLGSGA</sequence>
<evidence type="ECO:0000313" key="1">
    <source>
        <dbReference type="EMBL" id="CAE7226191.1"/>
    </source>
</evidence>
<evidence type="ECO:0000313" key="2">
    <source>
        <dbReference type="Proteomes" id="UP000604046"/>
    </source>
</evidence>
<reference evidence="1" key="1">
    <citation type="submission" date="2021-02" db="EMBL/GenBank/DDBJ databases">
        <authorList>
            <person name="Dougan E. K."/>
            <person name="Rhodes N."/>
            <person name="Thang M."/>
            <person name="Chan C."/>
        </authorList>
    </citation>
    <scope>NUCLEOTIDE SEQUENCE</scope>
</reference>
<organism evidence="1 2">
    <name type="scientific">Symbiodinium natans</name>
    <dbReference type="NCBI Taxonomy" id="878477"/>
    <lineage>
        <taxon>Eukaryota</taxon>
        <taxon>Sar</taxon>
        <taxon>Alveolata</taxon>
        <taxon>Dinophyceae</taxon>
        <taxon>Suessiales</taxon>
        <taxon>Symbiodiniaceae</taxon>
        <taxon>Symbiodinium</taxon>
    </lineage>
</organism>
<gene>
    <name evidence="1" type="ORF">SNAT2548_LOCUS8784</name>
</gene>
<accession>A0A812KLM2</accession>
<dbReference type="EMBL" id="CAJNDS010000663">
    <property type="protein sequence ID" value="CAE7226191.1"/>
    <property type="molecule type" value="Genomic_DNA"/>
</dbReference>
<protein>
    <submittedName>
        <fullName evidence="1">Uncharacterized protein</fullName>
    </submittedName>
</protein>
<name>A0A812KLM2_9DINO</name>
<dbReference type="Proteomes" id="UP000604046">
    <property type="component" value="Unassembled WGS sequence"/>
</dbReference>
<comment type="caution">
    <text evidence="1">The sequence shown here is derived from an EMBL/GenBank/DDBJ whole genome shotgun (WGS) entry which is preliminary data.</text>
</comment>